<name>A0ABU6K571_9RHOO</name>
<feature type="region of interest" description="Disordered" evidence="1">
    <location>
        <begin position="101"/>
        <end position="135"/>
    </location>
</feature>
<protein>
    <submittedName>
        <fullName evidence="2">Uncharacterized protein</fullName>
    </submittedName>
</protein>
<accession>A0ABU6K571</accession>
<evidence type="ECO:0000313" key="2">
    <source>
        <dbReference type="EMBL" id="MEC5386188.1"/>
    </source>
</evidence>
<proteinExistence type="predicted"/>
<dbReference type="RefSeq" id="WP_327599162.1">
    <property type="nucleotide sequence ID" value="NZ_JAYXHS010000002.1"/>
</dbReference>
<feature type="compositionally biased region" description="Basic and acidic residues" evidence="1">
    <location>
        <begin position="103"/>
        <end position="112"/>
    </location>
</feature>
<dbReference type="EMBL" id="JAYXHS010000002">
    <property type="protein sequence ID" value="MEC5386188.1"/>
    <property type="molecule type" value="Genomic_DNA"/>
</dbReference>
<gene>
    <name evidence="2" type="ORF">VVD49_10655</name>
</gene>
<organism evidence="2 3">
    <name type="scientific">Uliginosibacterium silvisoli</name>
    <dbReference type="NCBI Taxonomy" id="3114758"/>
    <lineage>
        <taxon>Bacteria</taxon>
        <taxon>Pseudomonadati</taxon>
        <taxon>Pseudomonadota</taxon>
        <taxon>Betaproteobacteria</taxon>
        <taxon>Rhodocyclales</taxon>
        <taxon>Zoogloeaceae</taxon>
        <taxon>Uliginosibacterium</taxon>
    </lineage>
</organism>
<evidence type="ECO:0000256" key="1">
    <source>
        <dbReference type="SAM" id="MobiDB-lite"/>
    </source>
</evidence>
<keyword evidence="3" id="KW-1185">Reference proteome</keyword>
<dbReference type="Proteomes" id="UP001331561">
    <property type="component" value="Unassembled WGS sequence"/>
</dbReference>
<evidence type="ECO:0000313" key="3">
    <source>
        <dbReference type="Proteomes" id="UP001331561"/>
    </source>
</evidence>
<comment type="caution">
    <text evidence="2">The sequence shown here is derived from an EMBL/GenBank/DDBJ whole genome shotgun (WGS) entry which is preliminary data.</text>
</comment>
<feature type="region of interest" description="Disordered" evidence="1">
    <location>
        <begin position="58"/>
        <end position="77"/>
    </location>
</feature>
<feature type="compositionally biased region" description="Gly residues" evidence="1">
    <location>
        <begin position="126"/>
        <end position="135"/>
    </location>
</feature>
<sequence length="135" mass="14449">MQSSNACTVQRGIFSLRTCGNASSEHCTQCMRPICMEHSHYGTEQILCPECFAASPGNRADTDEDGDAGDWESPGWSGRWSSEYNSSHAYVPLAAASQLDKPGQFDDIDRHAFATRSAGELDDGDSGGSSGFSDS</sequence>
<reference evidence="2 3" key="1">
    <citation type="submission" date="2024-01" db="EMBL/GenBank/DDBJ databases">
        <title>Uliginosibacterium soil sp. nov.</title>
        <authorList>
            <person name="Lv Y."/>
        </authorList>
    </citation>
    <scope>NUCLEOTIDE SEQUENCE [LARGE SCALE GENOMIC DNA]</scope>
    <source>
        <strain evidence="2 3">H3</strain>
    </source>
</reference>